<accession>A0NNF2</accession>
<dbReference type="AlphaFoldDB" id="A0NNF2"/>
<feature type="region of interest" description="Disordered" evidence="1">
    <location>
        <begin position="32"/>
        <end position="62"/>
    </location>
</feature>
<keyword evidence="2" id="KW-1133">Transmembrane helix</keyword>
<sequence length="62" mass="6933">MTALLVILGSLFAVGCLVGFGFYWVDMKRDNERFPSDRDTEPDLGTPGNDILRKPDFPARNS</sequence>
<evidence type="ECO:0000256" key="1">
    <source>
        <dbReference type="SAM" id="MobiDB-lite"/>
    </source>
</evidence>
<keyword evidence="2" id="KW-0472">Membrane</keyword>
<dbReference type="GeneID" id="68845111"/>
<dbReference type="RefSeq" id="WP_006932121.1">
    <property type="nucleotide sequence ID" value="NZ_AAUW01000002.1"/>
</dbReference>
<name>A0NNF2_ROSAI</name>
<evidence type="ECO:0000313" key="3">
    <source>
        <dbReference type="EMBL" id="EAV45683.1"/>
    </source>
</evidence>
<feature type="compositionally biased region" description="Basic and acidic residues" evidence="1">
    <location>
        <begin position="32"/>
        <end position="41"/>
    </location>
</feature>
<gene>
    <name evidence="3" type="ORF">SIAM614_23727</name>
</gene>
<organism evidence="3 4">
    <name type="scientific">Roseibium aggregatum (strain ATCC 25650 / DSM 13394 / JCM 20685 / NBRC 16684 / NCIMB 2208 / IAM 12614 / B1)</name>
    <name type="common">Stappia aggregata</name>
    <dbReference type="NCBI Taxonomy" id="384765"/>
    <lineage>
        <taxon>Bacteria</taxon>
        <taxon>Pseudomonadati</taxon>
        <taxon>Pseudomonadota</taxon>
        <taxon>Alphaproteobacteria</taxon>
        <taxon>Hyphomicrobiales</taxon>
        <taxon>Stappiaceae</taxon>
        <taxon>Roseibium</taxon>
    </lineage>
</organism>
<reference evidence="3 4" key="1">
    <citation type="submission" date="2006-05" db="EMBL/GenBank/DDBJ databases">
        <authorList>
            <person name="King G."/>
            <person name="Ferriera S."/>
            <person name="Johnson J."/>
            <person name="Kravitz S."/>
            <person name="Beeson K."/>
            <person name="Sutton G."/>
            <person name="Rogers Y.-H."/>
            <person name="Friedman R."/>
            <person name="Frazier M."/>
            <person name="Venter J.C."/>
        </authorList>
    </citation>
    <scope>NUCLEOTIDE SEQUENCE [LARGE SCALE GENOMIC DNA]</scope>
    <source>
        <strain evidence="4">ATCC 25650 / DSM 13394 / JCM 20685 / NBRC 16684 / NCIMB 2208 / IAM 12614 / B1</strain>
    </source>
</reference>
<protein>
    <submittedName>
        <fullName evidence="3">Uncharacterized protein</fullName>
    </submittedName>
</protein>
<dbReference type="OrthoDB" id="7872176at2"/>
<dbReference type="Proteomes" id="UP000004848">
    <property type="component" value="Unassembled WGS sequence"/>
</dbReference>
<evidence type="ECO:0000313" key="4">
    <source>
        <dbReference type="Proteomes" id="UP000004848"/>
    </source>
</evidence>
<feature type="compositionally biased region" description="Basic and acidic residues" evidence="1">
    <location>
        <begin position="51"/>
        <end position="62"/>
    </location>
</feature>
<comment type="caution">
    <text evidence="3">The sequence shown here is derived from an EMBL/GenBank/DDBJ whole genome shotgun (WGS) entry which is preliminary data.</text>
</comment>
<dbReference type="EMBL" id="AAUW01000002">
    <property type="protein sequence ID" value="EAV45683.1"/>
    <property type="molecule type" value="Genomic_DNA"/>
</dbReference>
<keyword evidence="2" id="KW-0812">Transmembrane</keyword>
<evidence type="ECO:0000256" key="2">
    <source>
        <dbReference type="SAM" id="Phobius"/>
    </source>
</evidence>
<proteinExistence type="predicted"/>
<feature type="transmembrane region" description="Helical" evidence="2">
    <location>
        <begin position="6"/>
        <end position="25"/>
    </location>
</feature>